<comment type="subcellular location">
    <subcellularLocation>
        <location evidence="1">Mitochondrion inner membrane</location>
        <topology evidence="1">Peripheral membrane protein</topology>
    </subcellularLocation>
</comment>
<proteinExistence type="inferred from homology"/>
<evidence type="ECO:0000259" key="13">
    <source>
        <dbReference type="Pfam" id="PF22366"/>
    </source>
</evidence>
<keyword evidence="5" id="KW-0496">Mitochondrion</keyword>
<protein>
    <recommendedName>
        <fullName evidence="3">NADH:ubiquinone reductase (non-electrogenic)</fullName>
        <ecNumber evidence="3">1.6.5.9</ecNumber>
    </recommendedName>
</protein>
<dbReference type="InterPro" id="IPR023753">
    <property type="entry name" value="FAD/NAD-binding_dom"/>
</dbReference>
<dbReference type="InterPro" id="IPR054585">
    <property type="entry name" value="NDH2-like_C"/>
</dbReference>
<dbReference type="PRINTS" id="PR00368">
    <property type="entry name" value="FADPNR"/>
</dbReference>
<dbReference type="EMBL" id="BNCQ01000063">
    <property type="protein sequence ID" value="GIM15244.1"/>
    <property type="molecule type" value="Genomic_DNA"/>
</dbReference>
<keyword evidence="5" id="KW-0999">Mitochondrion inner membrane</keyword>
<gene>
    <name evidence="14" type="ORF">Vretimale_18104</name>
</gene>
<dbReference type="EC" id="1.6.5.9" evidence="3"/>
<dbReference type="GO" id="GO:0005743">
    <property type="term" value="C:mitochondrial inner membrane"/>
    <property type="evidence" value="ECO:0007669"/>
    <property type="project" value="UniProtKB-SubCell"/>
</dbReference>
<dbReference type="AlphaFoldDB" id="A0A8J4FXH6"/>
<dbReference type="Pfam" id="PF07992">
    <property type="entry name" value="Pyr_redox_2"/>
    <property type="match status" value="1"/>
</dbReference>
<evidence type="ECO:0000256" key="8">
    <source>
        <dbReference type="ARBA" id="ARBA00023027"/>
    </source>
</evidence>
<dbReference type="InterPro" id="IPR036188">
    <property type="entry name" value="FAD/NAD-bd_sf"/>
</dbReference>
<evidence type="ECO:0000313" key="14">
    <source>
        <dbReference type="EMBL" id="GIM15244.1"/>
    </source>
</evidence>
<sequence>MKTLLASLPAIARHWQFLPTITLSSGVLHRGYASIPKAAPATADQLPLRTGRPRLVILGTGWAAARLAHDIDPKLYDITVISPRNHMVFTPLLASTTVGTLEPRSVAVHMNDIQPALSSPSNSLYIAEAQSVDPVSRTVTCRSADGVPFSVSYDKLAICTGSQGSTFGIPGVLEHAHFLRDVKQAEAIRQRLIENLALAGIPGRPLADWQRLLHVVIVGGGPTGVEVAGELTDFISNELRALYPERARAMRVTLVEARELLGSFDASLREYAARKLIRRGVVLKKGVVHEVTERDVVLKDGTVLPYGLCIWSTGVGPTPFTLSLPFAKTAVGRIAVDRFMRVLASPDVGHQLKEKEQQRDQEQLLQQPPKPLQQTTAVGATASATSSTRSASAGPSPVSSSPSPAAATAAAPTSMPGILADESDTPSTSRLQPVPHVYALGDCCANPDNPLPALAQVAEQQGRYLARILNDAAKGPVYGETTVVQQLAPEFRYRHLGSMATVGGHSAVLELGDAQRKQLSLAGFLSWVAWRSAYLTRLGSIPKRLAVAFDWTVTMLFGRDLSRW</sequence>
<feature type="domain" description="FAD/NAD(P)-binding" evidence="12">
    <location>
        <begin position="54"/>
        <end position="343"/>
    </location>
</feature>
<dbReference type="Proteomes" id="UP000722791">
    <property type="component" value="Unassembled WGS sequence"/>
</dbReference>
<name>A0A8J4FXH6_9CHLO</name>
<dbReference type="Pfam" id="PF22366">
    <property type="entry name" value="NDH2_C"/>
    <property type="match status" value="1"/>
</dbReference>
<dbReference type="OrthoDB" id="535167at2759"/>
<reference evidence="14" key="1">
    <citation type="journal article" date="2021" name="Proc. Natl. Acad. Sci. U.S.A.">
        <title>Three genomes in the algal genus Volvox reveal the fate of a haploid sex-determining region after a transition to homothallism.</title>
        <authorList>
            <person name="Yamamoto K."/>
            <person name="Hamaji T."/>
            <person name="Kawai-Toyooka H."/>
            <person name="Matsuzaki R."/>
            <person name="Takahashi F."/>
            <person name="Nishimura Y."/>
            <person name="Kawachi M."/>
            <person name="Noguchi H."/>
            <person name="Minakuchi Y."/>
            <person name="Umen J.G."/>
            <person name="Toyoda A."/>
            <person name="Nozaki H."/>
        </authorList>
    </citation>
    <scope>NUCLEOTIDE SEQUENCE</scope>
    <source>
        <strain evidence="14">NIES-3785</strain>
    </source>
</reference>
<comment type="similarity">
    <text evidence="2">Belongs to the NADH dehydrogenase family.</text>
</comment>
<evidence type="ECO:0000256" key="3">
    <source>
        <dbReference type="ARBA" id="ARBA00012637"/>
    </source>
</evidence>
<evidence type="ECO:0000256" key="11">
    <source>
        <dbReference type="SAM" id="MobiDB-lite"/>
    </source>
</evidence>
<feature type="domain" description="External alternative NADH-ubiquinone oxidoreductase-like C-terminal" evidence="13">
    <location>
        <begin position="495"/>
        <end position="560"/>
    </location>
</feature>
<dbReference type="PANTHER" id="PTHR43706">
    <property type="entry name" value="NADH DEHYDROGENASE"/>
    <property type="match status" value="1"/>
</dbReference>
<dbReference type="SUPFAM" id="SSF51905">
    <property type="entry name" value="FAD/NAD(P)-binding domain"/>
    <property type="match status" value="2"/>
</dbReference>
<feature type="compositionally biased region" description="Low complexity" evidence="11">
    <location>
        <begin position="363"/>
        <end position="414"/>
    </location>
</feature>
<feature type="compositionally biased region" description="Basic and acidic residues" evidence="11">
    <location>
        <begin position="353"/>
        <end position="362"/>
    </location>
</feature>
<evidence type="ECO:0000256" key="5">
    <source>
        <dbReference type="ARBA" id="ARBA00022792"/>
    </source>
</evidence>
<evidence type="ECO:0000256" key="9">
    <source>
        <dbReference type="ARBA" id="ARBA00047599"/>
    </source>
</evidence>
<dbReference type="PANTHER" id="PTHR43706:SF13">
    <property type="entry name" value="NADH DEHYDROGENASE-RELATED"/>
    <property type="match status" value="1"/>
</dbReference>
<dbReference type="GO" id="GO:0050136">
    <property type="term" value="F:NADH dehydrogenase (quinone) (non-electrogenic) activity"/>
    <property type="evidence" value="ECO:0007669"/>
    <property type="project" value="UniProtKB-EC"/>
</dbReference>
<dbReference type="InterPro" id="IPR045024">
    <property type="entry name" value="NDH-2"/>
</dbReference>
<keyword evidence="7" id="KW-0560">Oxidoreductase</keyword>
<accession>A0A8J4FXH6</accession>
<evidence type="ECO:0000259" key="12">
    <source>
        <dbReference type="Pfam" id="PF07992"/>
    </source>
</evidence>
<keyword evidence="8" id="KW-0520">NAD</keyword>
<feature type="region of interest" description="Disordered" evidence="11">
    <location>
        <begin position="353"/>
        <end position="432"/>
    </location>
</feature>
<keyword evidence="5" id="KW-0472">Membrane</keyword>
<dbReference type="Gene3D" id="3.50.50.100">
    <property type="match status" value="2"/>
</dbReference>
<evidence type="ECO:0000256" key="10">
    <source>
        <dbReference type="ARBA" id="ARBA00049010"/>
    </source>
</evidence>
<evidence type="ECO:0000256" key="7">
    <source>
        <dbReference type="ARBA" id="ARBA00023002"/>
    </source>
</evidence>
<comment type="catalytic activity">
    <reaction evidence="9">
        <text>a quinone + NADH + H(+) = a quinol + NAD(+)</text>
        <dbReference type="Rhea" id="RHEA:46160"/>
        <dbReference type="ChEBI" id="CHEBI:15378"/>
        <dbReference type="ChEBI" id="CHEBI:24646"/>
        <dbReference type="ChEBI" id="CHEBI:57540"/>
        <dbReference type="ChEBI" id="CHEBI:57945"/>
        <dbReference type="ChEBI" id="CHEBI:132124"/>
        <dbReference type="EC" id="1.6.5.9"/>
    </reaction>
</comment>
<evidence type="ECO:0000256" key="4">
    <source>
        <dbReference type="ARBA" id="ARBA00022630"/>
    </source>
</evidence>
<evidence type="ECO:0000256" key="1">
    <source>
        <dbReference type="ARBA" id="ARBA00004637"/>
    </source>
</evidence>
<organism evidence="14 15">
    <name type="scientific">Volvox reticuliferus</name>
    <dbReference type="NCBI Taxonomy" id="1737510"/>
    <lineage>
        <taxon>Eukaryota</taxon>
        <taxon>Viridiplantae</taxon>
        <taxon>Chlorophyta</taxon>
        <taxon>core chlorophytes</taxon>
        <taxon>Chlorophyceae</taxon>
        <taxon>CS clade</taxon>
        <taxon>Chlamydomonadales</taxon>
        <taxon>Volvocaceae</taxon>
        <taxon>Volvox</taxon>
    </lineage>
</organism>
<evidence type="ECO:0000313" key="15">
    <source>
        <dbReference type="Proteomes" id="UP000722791"/>
    </source>
</evidence>
<comment type="caution">
    <text evidence="14">The sequence shown here is derived from an EMBL/GenBank/DDBJ whole genome shotgun (WGS) entry which is preliminary data.</text>
</comment>
<evidence type="ECO:0000256" key="2">
    <source>
        <dbReference type="ARBA" id="ARBA00005272"/>
    </source>
</evidence>
<comment type="catalytic activity">
    <reaction evidence="10">
        <text>a ubiquinone + NADH + H(+) = a ubiquinol + NAD(+)</text>
        <dbReference type="Rhea" id="RHEA:23152"/>
        <dbReference type="Rhea" id="RHEA-COMP:9565"/>
        <dbReference type="Rhea" id="RHEA-COMP:9566"/>
        <dbReference type="ChEBI" id="CHEBI:15378"/>
        <dbReference type="ChEBI" id="CHEBI:16389"/>
        <dbReference type="ChEBI" id="CHEBI:17976"/>
        <dbReference type="ChEBI" id="CHEBI:57540"/>
        <dbReference type="ChEBI" id="CHEBI:57945"/>
    </reaction>
</comment>
<keyword evidence="6" id="KW-0274">FAD</keyword>
<evidence type="ECO:0000256" key="6">
    <source>
        <dbReference type="ARBA" id="ARBA00022827"/>
    </source>
</evidence>
<keyword evidence="4" id="KW-0285">Flavoprotein</keyword>